<sequence>MSLFDLPLQNNTSRKIIHVDMDAFYASIEERDNPAYKTKALVIAHDPRQTGGKGVITTANYVARQYGVHSAMPSREAIRLIPKRQLVFKTPDFTKYRAVSSQIHELFHQVTDLVEPVAFDEAYLDVTANPDFKNTISLALWLQQQIYAATQLTSSVGISYNKFIAKQASDYNKPAGRTVVMPEQALAFLDRLPIGQFRGVGKKTLPKLTDLGVTDGAGLRQLSQDQLMQLFGKMGFVLYQHARGIDNRPVQVRTAKSIGKERTYGAVLTTEAQVQDQLEYLAGLVAQALQKQQKHGKTVVLKVRDRDFNTLTKRLTEDIYVRDQRAILAAARSLWTQVKPDELAIRLLGITITNLDPMAFENLDLDL</sequence>
<dbReference type="GO" id="GO:0009432">
    <property type="term" value="P:SOS response"/>
    <property type="evidence" value="ECO:0007669"/>
    <property type="project" value="TreeGrafter"/>
</dbReference>
<dbReference type="InterPro" id="IPR017961">
    <property type="entry name" value="DNA_pol_Y-fam_little_finger"/>
</dbReference>
<evidence type="ECO:0000256" key="15">
    <source>
        <dbReference type="HAMAP-Rule" id="MF_01113"/>
    </source>
</evidence>
<evidence type="ECO:0000256" key="4">
    <source>
        <dbReference type="ARBA" id="ARBA00022490"/>
    </source>
</evidence>
<comment type="subcellular location">
    <subcellularLocation>
        <location evidence="1 15">Cytoplasm</location>
    </subcellularLocation>
</comment>
<keyword evidence="12 15" id="KW-0238">DNA-binding</keyword>
<proteinExistence type="inferred from homology"/>
<keyword evidence="9 15" id="KW-0227">DNA damage</keyword>
<dbReference type="FunFam" id="3.30.1490.100:FF:000004">
    <property type="entry name" value="DNA polymerase IV"/>
    <property type="match status" value="1"/>
</dbReference>
<feature type="binding site" evidence="15">
    <location>
        <position position="20"/>
    </location>
    <ligand>
        <name>Mg(2+)</name>
        <dbReference type="ChEBI" id="CHEBI:18420"/>
    </ligand>
</feature>
<dbReference type="GO" id="GO:0042276">
    <property type="term" value="P:error-prone translesion synthesis"/>
    <property type="evidence" value="ECO:0007669"/>
    <property type="project" value="TreeGrafter"/>
</dbReference>
<dbReference type="InterPro" id="IPR001126">
    <property type="entry name" value="UmuC"/>
</dbReference>
<evidence type="ECO:0000313" key="17">
    <source>
        <dbReference type="EMBL" id="KRM71540.1"/>
    </source>
</evidence>
<evidence type="ECO:0000256" key="3">
    <source>
        <dbReference type="ARBA" id="ARBA00022457"/>
    </source>
</evidence>
<evidence type="ECO:0000259" key="16">
    <source>
        <dbReference type="PROSITE" id="PS50173"/>
    </source>
</evidence>
<keyword evidence="18" id="KW-1185">Reference proteome</keyword>
<evidence type="ECO:0000313" key="18">
    <source>
        <dbReference type="Proteomes" id="UP000051672"/>
    </source>
</evidence>
<organism evidence="17 18">
    <name type="scientific">Lacticaseibacillus brantae DSM 23927</name>
    <dbReference type="NCBI Taxonomy" id="1423727"/>
    <lineage>
        <taxon>Bacteria</taxon>
        <taxon>Bacillati</taxon>
        <taxon>Bacillota</taxon>
        <taxon>Bacilli</taxon>
        <taxon>Lactobacillales</taxon>
        <taxon>Lactobacillaceae</taxon>
        <taxon>Lacticaseibacillus</taxon>
    </lineage>
</organism>
<keyword evidence="8 15" id="KW-0479">Metal-binding</keyword>
<name>A0A0R2B0J8_9LACO</name>
<dbReference type="STRING" id="1423727.FC34_GL001655"/>
<dbReference type="NCBIfam" id="NF002677">
    <property type="entry name" value="PRK02406.1"/>
    <property type="match status" value="1"/>
</dbReference>
<dbReference type="Pfam" id="PF21999">
    <property type="entry name" value="IMS_HHH_1"/>
    <property type="match status" value="1"/>
</dbReference>
<reference evidence="17 18" key="1">
    <citation type="journal article" date="2015" name="Genome Announc.">
        <title>Expanding the biotechnology potential of lactobacilli through comparative genomics of 213 strains and associated genera.</title>
        <authorList>
            <person name="Sun Z."/>
            <person name="Harris H.M."/>
            <person name="McCann A."/>
            <person name="Guo C."/>
            <person name="Argimon S."/>
            <person name="Zhang W."/>
            <person name="Yang X."/>
            <person name="Jeffery I.B."/>
            <person name="Cooney J.C."/>
            <person name="Kagawa T.F."/>
            <person name="Liu W."/>
            <person name="Song Y."/>
            <person name="Salvetti E."/>
            <person name="Wrobel A."/>
            <person name="Rasinkangas P."/>
            <person name="Parkhill J."/>
            <person name="Rea M.C."/>
            <person name="O'Sullivan O."/>
            <person name="Ritari J."/>
            <person name="Douillard F.P."/>
            <person name="Paul Ross R."/>
            <person name="Yang R."/>
            <person name="Briner A.E."/>
            <person name="Felis G.E."/>
            <person name="de Vos W.M."/>
            <person name="Barrangou R."/>
            <person name="Klaenhammer T.R."/>
            <person name="Caufield P.W."/>
            <person name="Cui Y."/>
            <person name="Zhang H."/>
            <person name="O'Toole P.W."/>
        </authorList>
    </citation>
    <scope>NUCLEOTIDE SEQUENCE [LARGE SCALE GENOMIC DNA]</scope>
    <source>
        <strain evidence="17 18">DSM 23927</strain>
    </source>
</reference>
<dbReference type="EC" id="2.7.7.7" evidence="15"/>
<keyword evidence="6 15" id="KW-0548">Nucleotidyltransferase</keyword>
<dbReference type="Gene3D" id="3.30.70.270">
    <property type="match status" value="1"/>
</dbReference>
<dbReference type="SUPFAM" id="SSF56672">
    <property type="entry name" value="DNA/RNA polymerases"/>
    <property type="match status" value="1"/>
</dbReference>
<evidence type="ECO:0000256" key="10">
    <source>
        <dbReference type="ARBA" id="ARBA00022842"/>
    </source>
</evidence>
<dbReference type="GO" id="GO:0006281">
    <property type="term" value="P:DNA repair"/>
    <property type="evidence" value="ECO:0007669"/>
    <property type="project" value="UniProtKB-UniRule"/>
</dbReference>
<dbReference type="Gene3D" id="3.40.1170.60">
    <property type="match status" value="1"/>
</dbReference>
<dbReference type="PANTHER" id="PTHR11076">
    <property type="entry name" value="DNA REPAIR POLYMERASE UMUC / TRANSFERASE FAMILY MEMBER"/>
    <property type="match status" value="1"/>
</dbReference>
<feature type="binding site" evidence="15">
    <location>
        <position position="120"/>
    </location>
    <ligand>
        <name>Mg(2+)</name>
        <dbReference type="ChEBI" id="CHEBI:18420"/>
    </ligand>
</feature>
<dbReference type="Proteomes" id="UP000051672">
    <property type="component" value="Unassembled WGS sequence"/>
</dbReference>
<feature type="site" description="Substrate discrimination" evidence="15">
    <location>
        <position position="25"/>
    </location>
</feature>
<dbReference type="GO" id="GO:0005829">
    <property type="term" value="C:cytosol"/>
    <property type="evidence" value="ECO:0007669"/>
    <property type="project" value="TreeGrafter"/>
</dbReference>
<evidence type="ECO:0000256" key="8">
    <source>
        <dbReference type="ARBA" id="ARBA00022723"/>
    </source>
</evidence>
<keyword evidence="4 15" id="KW-0963">Cytoplasm</keyword>
<comment type="caution">
    <text evidence="17">The sequence shown here is derived from an EMBL/GenBank/DDBJ whole genome shotgun (WGS) entry which is preliminary data.</text>
</comment>
<dbReference type="InterPro" id="IPR036775">
    <property type="entry name" value="DNA_pol_Y-fam_lit_finger_sf"/>
</dbReference>
<dbReference type="Pfam" id="PF11799">
    <property type="entry name" value="IMS_C"/>
    <property type="match status" value="1"/>
</dbReference>
<dbReference type="OrthoDB" id="9808813at2"/>
<keyword evidence="7 15" id="KW-0235">DNA replication</keyword>
<evidence type="ECO:0000256" key="9">
    <source>
        <dbReference type="ARBA" id="ARBA00022763"/>
    </source>
</evidence>
<comment type="catalytic activity">
    <reaction evidence="14 15">
        <text>DNA(n) + a 2'-deoxyribonucleoside 5'-triphosphate = DNA(n+1) + diphosphate</text>
        <dbReference type="Rhea" id="RHEA:22508"/>
        <dbReference type="Rhea" id="RHEA-COMP:17339"/>
        <dbReference type="Rhea" id="RHEA-COMP:17340"/>
        <dbReference type="ChEBI" id="CHEBI:33019"/>
        <dbReference type="ChEBI" id="CHEBI:61560"/>
        <dbReference type="ChEBI" id="CHEBI:173112"/>
        <dbReference type="EC" id="2.7.7.7"/>
    </reaction>
</comment>
<dbReference type="AlphaFoldDB" id="A0A0R2B0J8"/>
<dbReference type="GO" id="GO:0003887">
    <property type="term" value="F:DNA-directed DNA polymerase activity"/>
    <property type="evidence" value="ECO:0007669"/>
    <property type="project" value="UniProtKB-UniRule"/>
</dbReference>
<comment type="similarity">
    <text evidence="2 15">Belongs to the DNA polymerase type-Y family.</text>
</comment>
<dbReference type="PROSITE" id="PS50173">
    <property type="entry name" value="UMUC"/>
    <property type="match status" value="1"/>
</dbReference>
<protein>
    <recommendedName>
        <fullName evidence="15">DNA polymerase IV</fullName>
        <shortName evidence="15">Pol IV</shortName>
        <ecNumber evidence="15">2.7.7.7</ecNumber>
    </recommendedName>
</protein>
<keyword evidence="3 15" id="KW-0515">Mutator protein</keyword>
<dbReference type="RefSeq" id="WP_057894926.1">
    <property type="nucleotide sequence ID" value="NZ_AYZQ01000004.1"/>
</dbReference>
<dbReference type="InterPro" id="IPR050116">
    <property type="entry name" value="DNA_polymerase-Y"/>
</dbReference>
<dbReference type="InterPro" id="IPR022880">
    <property type="entry name" value="DNApol_IV"/>
</dbReference>
<evidence type="ECO:0000256" key="1">
    <source>
        <dbReference type="ARBA" id="ARBA00004496"/>
    </source>
</evidence>
<evidence type="ECO:0000256" key="11">
    <source>
        <dbReference type="ARBA" id="ARBA00022932"/>
    </source>
</evidence>
<evidence type="ECO:0000256" key="7">
    <source>
        <dbReference type="ARBA" id="ARBA00022705"/>
    </source>
</evidence>
<dbReference type="HAMAP" id="MF_01113">
    <property type="entry name" value="DNApol_IV"/>
    <property type="match status" value="1"/>
</dbReference>
<dbReference type="PANTHER" id="PTHR11076:SF33">
    <property type="entry name" value="DNA POLYMERASE KAPPA"/>
    <property type="match status" value="1"/>
</dbReference>
<comment type="cofactor">
    <cofactor evidence="15">
        <name>Mg(2+)</name>
        <dbReference type="ChEBI" id="CHEBI:18420"/>
    </cofactor>
    <text evidence="15">Binds 2 magnesium ions per subunit.</text>
</comment>
<keyword evidence="11 15" id="KW-0239">DNA-directed DNA polymerase</keyword>
<keyword evidence="10 15" id="KW-0460">Magnesium</keyword>
<evidence type="ECO:0000256" key="2">
    <source>
        <dbReference type="ARBA" id="ARBA00010945"/>
    </source>
</evidence>
<feature type="domain" description="UmuC" evidence="16">
    <location>
        <begin position="16"/>
        <end position="201"/>
    </location>
</feature>
<evidence type="ECO:0000256" key="6">
    <source>
        <dbReference type="ARBA" id="ARBA00022695"/>
    </source>
</evidence>
<dbReference type="GO" id="GO:0006261">
    <property type="term" value="P:DNA-templated DNA replication"/>
    <property type="evidence" value="ECO:0007669"/>
    <property type="project" value="UniProtKB-UniRule"/>
</dbReference>
<dbReference type="InterPro" id="IPR043502">
    <property type="entry name" value="DNA/RNA_pol_sf"/>
</dbReference>
<dbReference type="InterPro" id="IPR043128">
    <property type="entry name" value="Rev_trsase/Diguanyl_cyclase"/>
</dbReference>
<dbReference type="Gene3D" id="1.10.150.20">
    <property type="entry name" value="5' to 3' exonuclease, C-terminal subdomain"/>
    <property type="match status" value="1"/>
</dbReference>
<accession>A0A0R2B0J8</accession>
<feature type="active site" evidence="15">
    <location>
        <position position="121"/>
    </location>
</feature>
<evidence type="ECO:0000256" key="5">
    <source>
        <dbReference type="ARBA" id="ARBA00022679"/>
    </source>
</evidence>
<evidence type="ECO:0000256" key="13">
    <source>
        <dbReference type="ARBA" id="ARBA00023204"/>
    </source>
</evidence>
<dbReference type="CDD" id="cd03586">
    <property type="entry name" value="PolY_Pol_IV_kappa"/>
    <property type="match status" value="1"/>
</dbReference>
<dbReference type="Gene3D" id="3.30.1490.100">
    <property type="entry name" value="DNA polymerase, Y-family, little finger domain"/>
    <property type="match status" value="1"/>
</dbReference>
<dbReference type="EMBL" id="AYZQ01000004">
    <property type="protein sequence ID" value="KRM71540.1"/>
    <property type="molecule type" value="Genomic_DNA"/>
</dbReference>
<evidence type="ECO:0000256" key="14">
    <source>
        <dbReference type="ARBA" id="ARBA00049244"/>
    </source>
</evidence>
<dbReference type="SUPFAM" id="SSF100879">
    <property type="entry name" value="Lesion bypass DNA polymerase (Y-family), little finger domain"/>
    <property type="match status" value="1"/>
</dbReference>
<comment type="subunit">
    <text evidence="15">Monomer.</text>
</comment>
<gene>
    <name evidence="15" type="primary">dinB</name>
    <name evidence="17" type="ORF">FC34_GL001655</name>
</gene>
<dbReference type="InterPro" id="IPR053848">
    <property type="entry name" value="IMS_HHH_1"/>
</dbReference>
<dbReference type="PATRIC" id="fig|1423727.3.peg.1677"/>
<dbReference type="Pfam" id="PF00817">
    <property type="entry name" value="IMS"/>
    <property type="match status" value="1"/>
</dbReference>
<dbReference type="GO" id="GO:0000287">
    <property type="term" value="F:magnesium ion binding"/>
    <property type="evidence" value="ECO:0007669"/>
    <property type="project" value="UniProtKB-UniRule"/>
</dbReference>
<keyword evidence="5 15" id="KW-0808">Transferase</keyword>
<evidence type="ECO:0000256" key="12">
    <source>
        <dbReference type="ARBA" id="ARBA00023125"/>
    </source>
</evidence>
<dbReference type="GO" id="GO:0003684">
    <property type="term" value="F:damaged DNA binding"/>
    <property type="evidence" value="ECO:0007669"/>
    <property type="project" value="InterPro"/>
</dbReference>
<comment type="function">
    <text evidence="15">Poorly processive, error-prone DNA polymerase involved in untargeted mutagenesis. Copies undamaged DNA at stalled replication forks, which arise in vivo from mismatched or misaligned primer ends. These misaligned primers can be extended by PolIV. Exhibits no 3'-5' exonuclease (proofreading) activity. May be involved in translesional synthesis, in conjunction with the beta clamp from PolIII.</text>
</comment>
<keyword evidence="13 15" id="KW-0234">DNA repair</keyword>